<reference evidence="2 3" key="1">
    <citation type="journal article" date="2016" name="Nat. Commun.">
        <title>Thousands of microbial genomes shed light on interconnected biogeochemical processes in an aquifer system.</title>
        <authorList>
            <person name="Anantharaman K."/>
            <person name="Brown C.T."/>
            <person name="Hug L.A."/>
            <person name="Sharon I."/>
            <person name="Castelle C.J."/>
            <person name="Probst A.J."/>
            <person name="Thomas B.C."/>
            <person name="Singh A."/>
            <person name="Wilkins M.J."/>
            <person name="Karaoz U."/>
            <person name="Brodie E.L."/>
            <person name="Williams K.H."/>
            <person name="Hubbard S.S."/>
            <person name="Banfield J.F."/>
        </authorList>
    </citation>
    <scope>NUCLEOTIDE SEQUENCE [LARGE SCALE GENOMIC DNA]</scope>
</reference>
<protein>
    <recommendedName>
        <fullName evidence="4">PilN domain-containing protein</fullName>
    </recommendedName>
</protein>
<accession>A0A1G1VPE1</accession>
<evidence type="ECO:0000313" key="3">
    <source>
        <dbReference type="Proteomes" id="UP000179069"/>
    </source>
</evidence>
<gene>
    <name evidence="2" type="ORF">A2785_02540</name>
</gene>
<proteinExistence type="predicted"/>
<organism evidence="2 3">
    <name type="scientific">Candidatus Chisholmbacteria bacterium RIFCSPHIGHO2_01_FULL_49_18</name>
    <dbReference type="NCBI Taxonomy" id="1797590"/>
    <lineage>
        <taxon>Bacteria</taxon>
        <taxon>Candidatus Chisholmiibacteriota</taxon>
    </lineage>
</organism>
<evidence type="ECO:0000313" key="2">
    <source>
        <dbReference type="EMBL" id="OGY17269.1"/>
    </source>
</evidence>
<dbReference type="AlphaFoldDB" id="A0A1G1VPE1"/>
<keyword evidence="1" id="KW-0812">Transmembrane</keyword>
<name>A0A1G1VPE1_9BACT</name>
<keyword evidence="1" id="KW-1133">Transmembrane helix</keyword>
<keyword evidence="1" id="KW-0472">Membrane</keyword>
<dbReference type="EMBL" id="MHCI01000004">
    <property type="protein sequence ID" value="OGY17269.1"/>
    <property type="molecule type" value="Genomic_DNA"/>
</dbReference>
<evidence type="ECO:0000256" key="1">
    <source>
        <dbReference type="SAM" id="Phobius"/>
    </source>
</evidence>
<feature type="transmembrane region" description="Helical" evidence="1">
    <location>
        <begin position="21"/>
        <end position="46"/>
    </location>
</feature>
<evidence type="ECO:0008006" key="4">
    <source>
        <dbReference type="Google" id="ProtNLM"/>
    </source>
</evidence>
<comment type="caution">
    <text evidence="2">The sequence shown here is derived from an EMBL/GenBank/DDBJ whole genome shotgun (WGS) entry which is preliminary data.</text>
</comment>
<sequence>MKSSINLLQEAQQIQARLRKFGLLLQTASIVTLAIFGGFVFLLLSYTLILNRQQNSIGEAIDEQKQIVEGFRSAESKYLLVKQKLSLSRKAVSEPSIPYDLLIPLYELTQTQVTVGEAKSERGQTFVGLSGQAEDVFSLVQFLDSLDAFAREHQAVRVIGKGFSRSGGTGEYRFEIAFEISGEQ</sequence>
<dbReference type="Proteomes" id="UP000179069">
    <property type="component" value="Unassembled WGS sequence"/>
</dbReference>